<accession>A0AAX6E8N7</accession>
<reference evidence="4" key="2">
    <citation type="submission" date="2023-04" db="EMBL/GenBank/DDBJ databases">
        <authorList>
            <person name="Bruccoleri R.E."/>
            <person name="Oakeley E.J."/>
            <person name="Faust A.-M."/>
            <person name="Dessus-Babus S."/>
            <person name="Altorfer M."/>
            <person name="Burckhardt D."/>
            <person name="Oertli M."/>
            <person name="Naumann U."/>
            <person name="Petersen F."/>
            <person name="Wong J."/>
        </authorList>
    </citation>
    <scope>NUCLEOTIDE SEQUENCE</scope>
    <source>
        <strain evidence="4">GSM-AAB239-AS_SAM_17_03QT</strain>
        <tissue evidence="4">Leaf</tissue>
    </source>
</reference>
<dbReference type="Gene3D" id="2.40.100.10">
    <property type="entry name" value="Cyclophilin-like"/>
    <property type="match status" value="1"/>
</dbReference>
<feature type="compositionally biased region" description="Basic and acidic residues" evidence="2">
    <location>
        <begin position="106"/>
        <end position="117"/>
    </location>
</feature>
<evidence type="ECO:0000256" key="2">
    <source>
        <dbReference type="SAM" id="MobiDB-lite"/>
    </source>
</evidence>
<dbReference type="PANTHER" id="PTHR11071:SF561">
    <property type="entry name" value="PEPTIDYL-PROLYL CIS-TRANS ISOMERASE D-RELATED"/>
    <property type="match status" value="1"/>
</dbReference>
<feature type="region of interest" description="Disordered" evidence="2">
    <location>
        <begin position="106"/>
        <end position="170"/>
    </location>
</feature>
<dbReference type="Pfam" id="PF00160">
    <property type="entry name" value="Pro_isomerase"/>
    <property type="match status" value="1"/>
</dbReference>
<dbReference type="InterPro" id="IPR002130">
    <property type="entry name" value="Cyclophilin-type_PPIase_dom"/>
</dbReference>
<dbReference type="GO" id="GO:0003755">
    <property type="term" value="F:peptidyl-prolyl cis-trans isomerase activity"/>
    <property type="evidence" value="ECO:0007669"/>
    <property type="project" value="InterPro"/>
</dbReference>
<feature type="domain" description="PPIase cyclophilin-type" evidence="3">
    <location>
        <begin position="8"/>
        <end position="119"/>
    </location>
</feature>
<dbReference type="Proteomes" id="UP001140949">
    <property type="component" value="Unassembled WGS sequence"/>
</dbReference>
<sequence length="170" mass="19388">MAPNPKVFFDMTIGGAPAGRIVMELYATRPADGGELPRAVHREKGTGRSWKPIHYKGPRFHCVIPGFMCQGATSQRGNETGGESIYGEKFADENFVRKHQDRGVFRWRTRGPDERRSSLSARQRPHAGREARGVRPDHGGDRRRQGDRVMWARRVGDRQARRRRRLRTAA</sequence>
<comment type="caution">
    <text evidence="4">The sequence shown here is derived from an EMBL/GenBank/DDBJ whole genome shotgun (WGS) entry which is preliminary data.</text>
</comment>
<keyword evidence="4" id="KW-0413">Isomerase</keyword>
<organism evidence="4 5">
    <name type="scientific">Iris pallida</name>
    <name type="common">Sweet iris</name>
    <dbReference type="NCBI Taxonomy" id="29817"/>
    <lineage>
        <taxon>Eukaryota</taxon>
        <taxon>Viridiplantae</taxon>
        <taxon>Streptophyta</taxon>
        <taxon>Embryophyta</taxon>
        <taxon>Tracheophyta</taxon>
        <taxon>Spermatophyta</taxon>
        <taxon>Magnoliopsida</taxon>
        <taxon>Liliopsida</taxon>
        <taxon>Asparagales</taxon>
        <taxon>Iridaceae</taxon>
        <taxon>Iridoideae</taxon>
        <taxon>Irideae</taxon>
        <taxon>Iris</taxon>
    </lineage>
</organism>
<reference evidence="4" key="1">
    <citation type="journal article" date="2023" name="GigaByte">
        <title>Genome assembly of the bearded iris, Iris pallida Lam.</title>
        <authorList>
            <person name="Bruccoleri R.E."/>
            <person name="Oakeley E.J."/>
            <person name="Faust A.M.E."/>
            <person name="Altorfer M."/>
            <person name="Dessus-Babus S."/>
            <person name="Burckhardt D."/>
            <person name="Oertli M."/>
            <person name="Naumann U."/>
            <person name="Petersen F."/>
            <person name="Wong J."/>
        </authorList>
    </citation>
    <scope>NUCLEOTIDE SEQUENCE</scope>
    <source>
        <strain evidence="4">GSM-AAB239-AS_SAM_17_03QT</strain>
    </source>
</reference>
<evidence type="ECO:0000259" key="3">
    <source>
        <dbReference type="PROSITE" id="PS50072"/>
    </source>
</evidence>
<dbReference type="GO" id="GO:0016018">
    <property type="term" value="F:cyclosporin A binding"/>
    <property type="evidence" value="ECO:0007669"/>
    <property type="project" value="TreeGrafter"/>
</dbReference>
<comment type="similarity">
    <text evidence="1">Belongs to the cyclophilin-type PPIase family.</text>
</comment>
<dbReference type="PROSITE" id="PS50072">
    <property type="entry name" value="CSA_PPIASE_2"/>
    <property type="match status" value="1"/>
</dbReference>
<dbReference type="GO" id="GO:0005737">
    <property type="term" value="C:cytoplasm"/>
    <property type="evidence" value="ECO:0007669"/>
    <property type="project" value="TreeGrafter"/>
</dbReference>
<evidence type="ECO:0000313" key="4">
    <source>
        <dbReference type="EMBL" id="KAJ6800279.1"/>
    </source>
</evidence>
<dbReference type="SUPFAM" id="SSF50891">
    <property type="entry name" value="Cyclophilin-like"/>
    <property type="match status" value="1"/>
</dbReference>
<dbReference type="PANTHER" id="PTHR11071">
    <property type="entry name" value="PEPTIDYL-PROLYL CIS-TRANS ISOMERASE"/>
    <property type="match status" value="1"/>
</dbReference>
<proteinExistence type="inferred from homology"/>
<dbReference type="InterPro" id="IPR029000">
    <property type="entry name" value="Cyclophilin-like_dom_sf"/>
</dbReference>
<protein>
    <submittedName>
        <fullName evidence="4">Peptidyl-prolyl cis-trans isomerase-like</fullName>
    </submittedName>
</protein>
<dbReference type="AlphaFoldDB" id="A0AAX6E8N7"/>
<feature type="compositionally biased region" description="Basic and acidic residues" evidence="2">
    <location>
        <begin position="127"/>
        <end position="147"/>
    </location>
</feature>
<feature type="compositionally biased region" description="Basic residues" evidence="2">
    <location>
        <begin position="160"/>
        <end position="170"/>
    </location>
</feature>
<keyword evidence="5" id="KW-1185">Reference proteome</keyword>
<evidence type="ECO:0000256" key="1">
    <source>
        <dbReference type="ARBA" id="ARBA00007365"/>
    </source>
</evidence>
<dbReference type="EMBL" id="JANAVB010039017">
    <property type="protein sequence ID" value="KAJ6800279.1"/>
    <property type="molecule type" value="Genomic_DNA"/>
</dbReference>
<gene>
    <name evidence="4" type="ORF">M6B38_203255</name>
</gene>
<dbReference type="GO" id="GO:0006457">
    <property type="term" value="P:protein folding"/>
    <property type="evidence" value="ECO:0007669"/>
    <property type="project" value="TreeGrafter"/>
</dbReference>
<evidence type="ECO:0000313" key="5">
    <source>
        <dbReference type="Proteomes" id="UP001140949"/>
    </source>
</evidence>
<name>A0AAX6E8N7_IRIPA</name>